<dbReference type="Proteomes" id="UP000605676">
    <property type="component" value="Unassembled WGS sequence"/>
</dbReference>
<sequence length="265" mass="30412">MKKIKRAFKRNTHSYCFKQLAGLGRALNRLYENRNHDIYSNGELIIHKKLAAFKPKVIIDGGANVGNYSKMLNRFHADCTIYAFEPVKSTFDTLVANVKDINSVVAVNKGLFVNNCQKEIHLFDSSTHSSLFELKGGKKVSNETQTIELISGDSFAIENKLDQIDFIKLDLEGAEYDAIRGFENLLKSKSIKAIQFEYGYINITTKKLLIDYYELLNAYGYKVGKIFPKTVEFRKYDFKYEDFLGPNFIAVNEDETELIHVLENR</sequence>
<dbReference type="SUPFAM" id="SSF53335">
    <property type="entry name" value="S-adenosyl-L-methionine-dependent methyltransferases"/>
    <property type="match status" value="1"/>
</dbReference>
<evidence type="ECO:0000313" key="3">
    <source>
        <dbReference type="Proteomes" id="UP000605676"/>
    </source>
</evidence>
<dbReference type="GO" id="GO:0008168">
    <property type="term" value="F:methyltransferase activity"/>
    <property type="evidence" value="ECO:0007669"/>
    <property type="project" value="UniProtKB-KW"/>
</dbReference>
<proteinExistence type="predicted"/>
<keyword evidence="3" id="KW-1185">Reference proteome</keyword>
<dbReference type="EMBL" id="JAENRR010000007">
    <property type="protein sequence ID" value="MBK3516633.1"/>
    <property type="molecule type" value="Genomic_DNA"/>
</dbReference>
<protein>
    <submittedName>
        <fullName evidence="2">FkbM family methyltransferase</fullName>
    </submittedName>
</protein>
<name>A0ABS1HG53_9BACT</name>
<dbReference type="Pfam" id="PF05050">
    <property type="entry name" value="Methyltransf_21"/>
    <property type="match status" value="1"/>
</dbReference>
<comment type="caution">
    <text evidence="2">The sequence shown here is derived from an EMBL/GenBank/DDBJ whole genome shotgun (WGS) entry which is preliminary data.</text>
</comment>
<keyword evidence="2" id="KW-0808">Transferase</keyword>
<dbReference type="InterPro" id="IPR006342">
    <property type="entry name" value="FkbM_mtfrase"/>
</dbReference>
<dbReference type="InterPro" id="IPR029063">
    <property type="entry name" value="SAM-dependent_MTases_sf"/>
</dbReference>
<dbReference type="NCBIfam" id="TIGR01444">
    <property type="entry name" value="fkbM_fam"/>
    <property type="match status" value="1"/>
</dbReference>
<dbReference type="Gene3D" id="3.40.50.150">
    <property type="entry name" value="Vaccinia Virus protein VP39"/>
    <property type="match status" value="1"/>
</dbReference>
<dbReference type="RefSeq" id="WP_200463859.1">
    <property type="nucleotide sequence ID" value="NZ_JAENRR010000007.1"/>
</dbReference>
<evidence type="ECO:0000313" key="2">
    <source>
        <dbReference type="EMBL" id="MBK3516633.1"/>
    </source>
</evidence>
<feature type="domain" description="Methyltransferase FkbM" evidence="1">
    <location>
        <begin position="60"/>
        <end position="222"/>
    </location>
</feature>
<keyword evidence="2" id="KW-0489">Methyltransferase</keyword>
<dbReference type="InterPro" id="IPR053188">
    <property type="entry name" value="FkbM_Methyltransferase"/>
</dbReference>
<dbReference type="GO" id="GO:0032259">
    <property type="term" value="P:methylation"/>
    <property type="evidence" value="ECO:0007669"/>
    <property type="project" value="UniProtKB-KW"/>
</dbReference>
<accession>A0ABS1HG53</accession>
<gene>
    <name evidence="2" type="ORF">JIV24_04705</name>
</gene>
<evidence type="ECO:0000259" key="1">
    <source>
        <dbReference type="Pfam" id="PF05050"/>
    </source>
</evidence>
<dbReference type="PANTHER" id="PTHR36973:SF4">
    <property type="entry name" value="NODULATION PROTEIN"/>
    <property type="match status" value="1"/>
</dbReference>
<reference evidence="2 3" key="1">
    <citation type="submission" date="2021-01" db="EMBL/GenBank/DDBJ databases">
        <title>Carboxyliciviraga sp.nov., isolated from coastal sediments.</title>
        <authorList>
            <person name="Lu D."/>
            <person name="Zhang T."/>
        </authorList>
    </citation>
    <scope>NUCLEOTIDE SEQUENCE [LARGE SCALE GENOMIC DNA]</scope>
    <source>
        <strain evidence="2 3">N1Y132</strain>
    </source>
</reference>
<dbReference type="PANTHER" id="PTHR36973">
    <property type="entry name" value="SLL1456 PROTEIN-RELATED"/>
    <property type="match status" value="1"/>
</dbReference>
<organism evidence="2 3">
    <name type="scientific">Carboxylicivirga marina</name>
    <dbReference type="NCBI Taxonomy" id="2800988"/>
    <lineage>
        <taxon>Bacteria</taxon>
        <taxon>Pseudomonadati</taxon>
        <taxon>Bacteroidota</taxon>
        <taxon>Bacteroidia</taxon>
        <taxon>Marinilabiliales</taxon>
        <taxon>Marinilabiliaceae</taxon>
        <taxon>Carboxylicivirga</taxon>
    </lineage>
</organism>